<evidence type="ECO:0000256" key="8">
    <source>
        <dbReference type="ARBA" id="ARBA00024069"/>
    </source>
</evidence>
<reference evidence="11 13" key="1">
    <citation type="submission" date="2015-07" db="EMBL/GenBank/DDBJ databases">
        <title>Fjat-14205 dsm 2895.</title>
        <authorList>
            <person name="Liu B."/>
            <person name="Wang J."/>
            <person name="Zhu Y."/>
            <person name="Liu G."/>
            <person name="Chen Q."/>
            <person name="Chen Z."/>
            <person name="Lan J."/>
            <person name="Che J."/>
            <person name="Ge C."/>
            <person name="Shi H."/>
            <person name="Pan Z."/>
            <person name="Liu X."/>
        </authorList>
    </citation>
    <scope>NUCLEOTIDE SEQUENCE [LARGE SCALE GENOMIC DNA]</scope>
    <source>
        <strain evidence="11 13">DSM 2895</strain>
    </source>
</reference>
<evidence type="ECO:0000313" key="11">
    <source>
        <dbReference type="EMBL" id="KON95727.1"/>
    </source>
</evidence>
<comment type="pathway">
    <text evidence="10">Lipid metabolism; phospholipid metabolism.</text>
</comment>
<evidence type="ECO:0000313" key="12">
    <source>
        <dbReference type="EMBL" id="SDI35714.1"/>
    </source>
</evidence>
<dbReference type="Proteomes" id="UP000182836">
    <property type="component" value="Unassembled WGS sequence"/>
</dbReference>
<evidence type="ECO:0000256" key="4">
    <source>
        <dbReference type="ARBA" id="ARBA00022679"/>
    </source>
</evidence>
<comment type="similarity">
    <text evidence="10">Belongs to the PlsX family.</text>
</comment>
<gene>
    <name evidence="10" type="primary">plsX</name>
    <name evidence="11" type="ORF">AF333_09810</name>
    <name evidence="12" type="ORF">SAMN04487909_103192</name>
</gene>
<evidence type="ECO:0000313" key="14">
    <source>
        <dbReference type="Proteomes" id="UP000182836"/>
    </source>
</evidence>
<dbReference type="EMBL" id="FNED01000003">
    <property type="protein sequence ID" value="SDI35714.1"/>
    <property type="molecule type" value="Genomic_DNA"/>
</dbReference>
<evidence type="ECO:0000256" key="5">
    <source>
        <dbReference type="ARBA" id="ARBA00023098"/>
    </source>
</evidence>
<evidence type="ECO:0000256" key="7">
    <source>
        <dbReference type="ARBA" id="ARBA00023264"/>
    </source>
</evidence>
<dbReference type="InterPro" id="IPR003664">
    <property type="entry name" value="FA_synthesis"/>
</dbReference>
<keyword evidence="7 10" id="KW-1208">Phospholipid metabolism</keyword>
<dbReference type="UniPathway" id="UPA00085"/>
<sequence length="334" mass="35759">MIIAIDAMGGDLAPSSNIEGAIEAAREMPDIRLVLVGDEARLTPMLAQAPTNIEIRHASEIVEADEEPVKAVRRKRDSSLVVGVTMVKNKEADVIISAGNTGAFMTAALLITGRIKGIDRPALSPIVPTVGTAGAMILDAGANMDAHPKNLLQYAIMGSIYAKKVMGVESPRIGLLNVGTEERKGNDLTKETYGLLQESSLNFIGNVEARDVMEHVCDVVVCDGFSGNILLKTMEGMAKTMMSVMKEEFTRTVTSQLAAMMLRPGLKRMKMKMDYAEHGGALLMGVQGTCIKAHGSSSARAIYTAIKQAKKFVEQDVNGLIAREIQGESGDSHV</sequence>
<dbReference type="EC" id="2.3.1.274" evidence="8 10"/>
<keyword evidence="11" id="KW-0012">Acyltransferase</keyword>
<dbReference type="HAMAP" id="MF_00019">
    <property type="entry name" value="PlsX"/>
    <property type="match status" value="1"/>
</dbReference>
<dbReference type="STRING" id="47500.AF333_09810"/>
<keyword evidence="4 10" id="KW-0808">Transferase</keyword>
<organism evidence="11 13">
    <name type="scientific">Aneurinibacillus migulanus</name>
    <name type="common">Bacillus migulanus</name>
    <dbReference type="NCBI Taxonomy" id="47500"/>
    <lineage>
        <taxon>Bacteria</taxon>
        <taxon>Bacillati</taxon>
        <taxon>Bacillota</taxon>
        <taxon>Bacilli</taxon>
        <taxon>Bacillales</taxon>
        <taxon>Paenibacillaceae</taxon>
        <taxon>Aneurinibacillus group</taxon>
        <taxon>Aneurinibacillus</taxon>
    </lineage>
</organism>
<dbReference type="OrthoDB" id="9806408at2"/>
<dbReference type="EMBL" id="LGUG01000004">
    <property type="protein sequence ID" value="KON95727.1"/>
    <property type="molecule type" value="Genomic_DNA"/>
</dbReference>
<dbReference type="SUPFAM" id="SSF53659">
    <property type="entry name" value="Isocitrate/Isopropylmalate dehydrogenase-like"/>
    <property type="match status" value="1"/>
</dbReference>
<dbReference type="PIRSF" id="PIRSF002465">
    <property type="entry name" value="Phsphlp_syn_PlsX"/>
    <property type="match status" value="1"/>
</dbReference>
<dbReference type="InterPro" id="IPR012281">
    <property type="entry name" value="Phospholipid_synth_PlsX-like"/>
</dbReference>
<comment type="subcellular location">
    <subcellularLocation>
        <location evidence="10">Cytoplasm</location>
    </subcellularLocation>
    <text evidence="10">Associated with the membrane possibly through PlsY.</text>
</comment>
<evidence type="ECO:0000256" key="1">
    <source>
        <dbReference type="ARBA" id="ARBA00001232"/>
    </source>
</evidence>
<dbReference type="Proteomes" id="UP000037269">
    <property type="component" value="Unassembled WGS sequence"/>
</dbReference>
<dbReference type="PANTHER" id="PTHR30100">
    <property type="entry name" value="FATTY ACID/PHOSPHOLIPID SYNTHESIS PROTEIN PLSX"/>
    <property type="match status" value="1"/>
</dbReference>
<evidence type="ECO:0000256" key="3">
    <source>
        <dbReference type="ARBA" id="ARBA00022516"/>
    </source>
</evidence>
<dbReference type="Gene3D" id="3.40.718.10">
    <property type="entry name" value="Isopropylmalate Dehydrogenase"/>
    <property type="match status" value="1"/>
</dbReference>
<comment type="function">
    <text evidence="10">Catalyzes the reversible formation of acyl-phosphate (acyl-PO(4)) from acyl-[acyl-carrier-protein] (acyl-ACP). This enzyme utilizes acyl-ACP as fatty acyl donor, but not acyl-CoA.</text>
</comment>
<comment type="catalytic activity">
    <reaction evidence="1 10">
        <text>a fatty acyl-[ACP] + phosphate = an acyl phosphate + holo-[ACP]</text>
        <dbReference type="Rhea" id="RHEA:42292"/>
        <dbReference type="Rhea" id="RHEA-COMP:9685"/>
        <dbReference type="Rhea" id="RHEA-COMP:14125"/>
        <dbReference type="ChEBI" id="CHEBI:43474"/>
        <dbReference type="ChEBI" id="CHEBI:59918"/>
        <dbReference type="ChEBI" id="CHEBI:64479"/>
        <dbReference type="ChEBI" id="CHEBI:138651"/>
        <dbReference type="EC" id="2.3.1.274"/>
    </reaction>
</comment>
<comment type="subunit">
    <text evidence="9 10">Homodimer. Probably interacts with PlsY.</text>
</comment>
<dbReference type="GO" id="GO:0043811">
    <property type="term" value="F:phosphate:acyl-[acyl carrier protein] acyltransferase activity"/>
    <property type="evidence" value="ECO:0007669"/>
    <property type="project" value="UniProtKB-UniRule"/>
</dbReference>
<evidence type="ECO:0000313" key="13">
    <source>
        <dbReference type="Proteomes" id="UP000037269"/>
    </source>
</evidence>
<dbReference type="GO" id="GO:0008654">
    <property type="term" value="P:phospholipid biosynthetic process"/>
    <property type="evidence" value="ECO:0007669"/>
    <property type="project" value="UniProtKB-KW"/>
</dbReference>
<protein>
    <recommendedName>
        <fullName evidence="8 10">Phosphate acyltransferase</fullName>
        <ecNumber evidence="8 10">2.3.1.274</ecNumber>
    </recommendedName>
    <alternativeName>
        <fullName evidence="10">Acyl-ACP phosphotransacylase</fullName>
    </alternativeName>
    <alternativeName>
        <fullName evidence="10">Acyl-[acyl-carrier-protein]--phosphate acyltransferase</fullName>
    </alternativeName>
    <alternativeName>
        <fullName evidence="10">Phosphate-acyl-ACP acyltransferase</fullName>
    </alternativeName>
</protein>
<keyword evidence="13" id="KW-1185">Reference proteome</keyword>
<dbReference type="GO" id="GO:0006633">
    <property type="term" value="P:fatty acid biosynthetic process"/>
    <property type="evidence" value="ECO:0007669"/>
    <property type="project" value="UniProtKB-UniRule"/>
</dbReference>
<dbReference type="PANTHER" id="PTHR30100:SF1">
    <property type="entry name" value="PHOSPHATE ACYLTRANSFERASE"/>
    <property type="match status" value="1"/>
</dbReference>
<accession>A0A0D1XMW3</accession>
<dbReference type="AlphaFoldDB" id="A0A0D1XMW3"/>
<name>A0A0D1XMW3_ANEMI</name>
<proteinExistence type="inferred from homology"/>
<dbReference type="Pfam" id="PF02504">
    <property type="entry name" value="FA_synthesis"/>
    <property type="match status" value="1"/>
</dbReference>
<dbReference type="GO" id="GO:0005737">
    <property type="term" value="C:cytoplasm"/>
    <property type="evidence" value="ECO:0007669"/>
    <property type="project" value="UniProtKB-SubCell"/>
</dbReference>
<keyword evidence="6 10" id="KW-0594">Phospholipid biosynthesis</keyword>
<evidence type="ECO:0000256" key="6">
    <source>
        <dbReference type="ARBA" id="ARBA00023209"/>
    </source>
</evidence>
<keyword evidence="2 10" id="KW-0963">Cytoplasm</keyword>
<evidence type="ECO:0000256" key="9">
    <source>
        <dbReference type="ARBA" id="ARBA00046608"/>
    </source>
</evidence>
<dbReference type="RefSeq" id="WP_043066019.1">
    <property type="nucleotide sequence ID" value="NZ_BJOA01000031.1"/>
</dbReference>
<keyword evidence="3 10" id="KW-0444">Lipid biosynthesis</keyword>
<evidence type="ECO:0000256" key="2">
    <source>
        <dbReference type="ARBA" id="ARBA00022490"/>
    </source>
</evidence>
<keyword evidence="5 10" id="KW-0443">Lipid metabolism</keyword>
<evidence type="ECO:0000256" key="10">
    <source>
        <dbReference type="HAMAP-Rule" id="MF_00019"/>
    </source>
</evidence>
<dbReference type="NCBIfam" id="TIGR00182">
    <property type="entry name" value="plsX"/>
    <property type="match status" value="1"/>
</dbReference>
<dbReference type="GeneID" id="42305496"/>
<reference evidence="12 14" key="2">
    <citation type="submission" date="2016-10" db="EMBL/GenBank/DDBJ databases">
        <authorList>
            <person name="de Groot N.N."/>
        </authorList>
    </citation>
    <scope>NUCLEOTIDE SEQUENCE [LARGE SCALE GENOMIC DNA]</scope>
    <source>
        <strain evidence="12 14">DSM 2895</strain>
    </source>
</reference>
<dbReference type="PATRIC" id="fig|47500.8.peg.6895"/>